<dbReference type="Proteomes" id="UP001438707">
    <property type="component" value="Unassembled WGS sequence"/>
</dbReference>
<gene>
    <name evidence="1" type="ORF">WJX74_006591</name>
</gene>
<reference evidence="1 2" key="1">
    <citation type="journal article" date="2024" name="Nat. Commun.">
        <title>Phylogenomics reveals the evolutionary origins of lichenization in chlorophyte algae.</title>
        <authorList>
            <person name="Puginier C."/>
            <person name="Libourel C."/>
            <person name="Otte J."/>
            <person name="Skaloud P."/>
            <person name="Haon M."/>
            <person name="Grisel S."/>
            <person name="Petersen M."/>
            <person name="Berrin J.G."/>
            <person name="Delaux P.M."/>
            <person name="Dal Grande F."/>
            <person name="Keller J."/>
        </authorList>
    </citation>
    <scope>NUCLEOTIDE SEQUENCE [LARGE SCALE GENOMIC DNA]</scope>
    <source>
        <strain evidence="1 2">SAG 2145</strain>
    </source>
</reference>
<sequence length="147" mass="16241">MEPGHRSQLPEAEIRKFLSGLKIEHAGVALGTDLQVLLTRGIKKVENLSEAVAAGVSEEKKLNPAALPWSTKDDAAIEAFTSSFTYHEISRGLARNRMENPPSEEAEDIFYGYREVLGQLVESYVKNDSDLIVCKDEAETFVTLSKS</sequence>
<comment type="caution">
    <text evidence="1">The sequence shown here is derived from an EMBL/GenBank/DDBJ whole genome shotgun (WGS) entry which is preliminary data.</text>
</comment>
<accession>A0AAW1QYZ8</accession>
<evidence type="ECO:0000313" key="2">
    <source>
        <dbReference type="Proteomes" id="UP001438707"/>
    </source>
</evidence>
<dbReference type="EMBL" id="JALJOS010000020">
    <property type="protein sequence ID" value="KAK9826627.1"/>
    <property type="molecule type" value="Genomic_DNA"/>
</dbReference>
<protein>
    <submittedName>
        <fullName evidence="1">Uncharacterized protein</fullName>
    </submittedName>
</protein>
<evidence type="ECO:0000313" key="1">
    <source>
        <dbReference type="EMBL" id="KAK9826627.1"/>
    </source>
</evidence>
<organism evidence="1 2">
    <name type="scientific">Apatococcus lobatus</name>
    <dbReference type="NCBI Taxonomy" id="904363"/>
    <lineage>
        <taxon>Eukaryota</taxon>
        <taxon>Viridiplantae</taxon>
        <taxon>Chlorophyta</taxon>
        <taxon>core chlorophytes</taxon>
        <taxon>Trebouxiophyceae</taxon>
        <taxon>Chlorellales</taxon>
        <taxon>Chlorellaceae</taxon>
        <taxon>Apatococcus</taxon>
    </lineage>
</organism>
<keyword evidence="2" id="KW-1185">Reference proteome</keyword>
<proteinExistence type="predicted"/>
<name>A0AAW1QYZ8_9CHLO</name>
<dbReference type="AlphaFoldDB" id="A0AAW1QYZ8"/>